<protein>
    <submittedName>
        <fullName evidence="1">Uncharacterized protein</fullName>
    </submittedName>
</protein>
<organism evidence="1 2">
    <name type="scientific">Trifolium pratense</name>
    <name type="common">Red clover</name>
    <dbReference type="NCBI Taxonomy" id="57577"/>
    <lineage>
        <taxon>Eukaryota</taxon>
        <taxon>Viridiplantae</taxon>
        <taxon>Streptophyta</taxon>
        <taxon>Embryophyta</taxon>
        <taxon>Tracheophyta</taxon>
        <taxon>Spermatophyta</taxon>
        <taxon>Magnoliopsida</taxon>
        <taxon>eudicotyledons</taxon>
        <taxon>Gunneridae</taxon>
        <taxon>Pentapetalae</taxon>
        <taxon>rosids</taxon>
        <taxon>fabids</taxon>
        <taxon>Fabales</taxon>
        <taxon>Fabaceae</taxon>
        <taxon>Papilionoideae</taxon>
        <taxon>50 kb inversion clade</taxon>
        <taxon>NPAAA clade</taxon>
        <taxon>Hologalegina</taxon>
        <taxon>IRL clade</taxon>
        <taxon>Trifolieae</taxon>
        <taxon>Trifolium</taxon>
    </lineage>
</organism>
<reference evidence="1" key="1">
    <citation type="submission" date="2023-10" db="EMBL/GenBank/DDBJ databases">
        <authorList>
            <person name="Rodriguez Cubillos JULIANA M."/>
            <person name="De Vega J."/>
        </authorList>
    </citation>
    <scope>NUCLEOTIDE SEQUENCE</scope>
</reference>
<gene>
    <name evidence="1" type="ORF">MILVUS5_LOCUS10637</name>
</gene>
<proteinExistence type="predicted"/>
<keyword evidence="2" id="KW-1185">Reference proteome</keyword>
<dbReference type="EMBL" id="CASHSV030000024">
    <property type="protein sequence ID" value="CAJ2640855.1"/>
    <property type="molecule type" value="Genomic_DNA"/>
</dbReference>
<comment type="caution">
    <text evidence="1">The sequence shown here is derived from an EMBL/GenBank/DDBJ whole genome shotgun (WGS) entry which is preliminary data.</text>
</comment>
<sequence>MIMGNEREHNWNFVAGRHQRRRNQIRTDVATNHRQYRENDVLQVTYFFTDFPESFGANAMSNVFQNYGDIVEVVIPARRDKRGERFGFARFENVSNSRSFENELNEIIIGRDKISVNISRFQRPERQSDQRKGENVHKIPETRREEQKIGRNNDHNHAEHKGGRNSYAQAVKHGVMNKKNLSQVNQGCSADRRLGEIIYFREFVEDMELVDIPVLGKKFSWFSSDGKAMSRLDRFLLSDGFMGKSGISGQWIGDRDISDHCPIWLLCSSCNWGPKPFRVVNGWLEHPDFKAFVESSWKSYNISGKKAFVLKEKLKLLKESLRKWNKEVFGILDLNIEKTVTDINDFEGLLANNDDNLDYLKKEGLDKEFWRQLHLKDSLLKQKSRTKWIREGDSNSRYFHHSIKSRRRRNQLVALRNGDNWVQGVNDIKSFVKNFFANNFAEEWSNRPNLDGISFNSLSEADNLSLLAPFSVDEVRDVVWSCDGNKCPGPDGFNFNFLKACWDIIQGDIMAYLHEFHSQAILPKGITASFLALIPKKDHPQALSDYRPICLVSCLYKILSKVLAARLKKVLGKLISDCQSAFLPNRQILDGVLIVNELIDLAKRRKDNCLLLKVDFERAYDTVSWNFLEYMMRRMGFAQDWIRWMTACIFNSSMSVLVNGSPTEEFLVGKGLRQGDPLSPFLFLIAAEGLTRLMQKAVDNGNFHGYNVGNGLQFHTLQFADDTILIGEGNWDNLWSIKTVLRGFELVSGLKVNFFKSKLYGINLDESFLSVASSFLQCGVDSIPFRFLGIPVGANPRRRITWNPIVESMRKRLNGWNGRNLSIGVFLRPNAMALVTHAFGPGLSVMSDFTSFRKS</sequence>
<evidence type="ECO:0000313" key="1">
    <source>
        <dbReference type="EMBL" id="CAJ2640855.1"/>
    </source>
</evidence>
<accession>A0ACB0J8H5</accession>
<evidence type="ECO:0000313" key="2">
    <source>
        <dbReference type="Proteomes" id="UP001177021"/>
    </source>
</evidence>
<dbReference type="Proteomes" id="UP001177021">
    <property type="component" value="Unassembled WGS sequence"/>
</dbReference>
<name>A0ACB0J8H5_TRIPR</name>